<dbReference type="Proteomes" id="UP000030751">
    <property type="component" value="Unassembled WGS sequence"/>
</dbReference>
<dbReference type="EMBL" id="JH650977">
    <property type="protein sequence ID" value="EXA35923.1"/>
    <property type="molecule type" value="Genomic_DNA"/>
</dbReference>
<protein>
    <submittedName>
        <fullName evidence="1">Uncharacterized protein</fullName>
    </submittedName>
</protein>
<sequence length="61" mass="6975">MEPNVKLKYKGNVFCFLPCEDEKSSMLEVLSIGFQTSTSSEKVQQLAYEWYEACSDSHKSC</sequence>
<evidence type="ECO:0000313" key="1">
    <source>
        <dbReference type="EMBL" id="EXA35923.1"/>
    </source>
</evidence>
<reference evidence="1" key="2">
    <citation type="submission" date="2012-05" db="EMBL/GenBank/DDBJ databases">
        <title>Annotation of the Genome Sequence of Fusarium oxysporum HDV247.</title>
        <authorList>
            <consortium name="The Broad Institute Genomics Platform"/>
            <person name="Ma L.-J."/>
            <person name="Corby-Kistler H."/>
            <person name="Broz K."/>
            <person name="Gale L.R."/>
            <person name="Jonkers W."/>
            <person name="O'Donnell K."/>
            <person name="Ploetz R."/>
            <person name="Steinberg C."/>
            <person name="Schwartz D.C."/>
            <person name="VanEtten H."/>
            <person name="Zhou S."/>
            <person name="Young S.K."/>
            <person name="Zeng Q."/>
            <person name="Gargeya S."/>
            <person name="Fitzgerald M."/>
            <person name="Abouelleil A."/>
            <person name="Alvarado L."/>
            <person name="Chapman S.B."/>
            <person name="Gainer-Dewar J."/>
            <person name="Goldberg J."/>
            <person name="Griggs A."/>
            <person name="Gujja S."/>
            <person name="Hansen M."/>
            <person name="Howarth C."/>
            <person name="Imamovic A."/>
            <person name="Ireland A."/>
            <person name="Larimer J."/>
            <person name="McCowan C."/>
            <person name="Murphy C."/>
            <person name="Pearson M."/>
            <person name="Poon T.W."/>
            <person name="Priest M."/>
            <person name="Roberts A."/>
            <person name="Saif S."/>
            <person name="Shea T."/>
            <person name="Sykes S."/>
            <person name="Wortman J."/>
            <person name="Nusbaum C."/>
            <person name="Birren B."/>
        </authorList>
    </citation>
    <scope>NUCLEOTIDE SEQUENCE</scope>
    <source>
        <strain evidence="1">HDV247</strain>
    </source>
</reference>
<reference evidence="1" key="1">
    <citation type="submission" date="2011-10" db="EMBL/GenBank/DDBJ databases">
        <title>The Genome Sequence of Fusarium oxysporum HDV247.</title>
        <authorList>
            <consortium name="The Broad Institute Genome Sequencing Platform"/>
            <person name="Ma L.-J."/>
            <person name="Gale L.R."/>
            <person name="Schwartz D.C."/>
            <person name="Zhou S."/>
            <person name="Corby-Kistler H."/>
            <person name="Young S.K."/>
            <person name="Zeng Q."/>
            <person name="Gargeya S."/>
            <person name="Fitzgerald M."/>
            <person name="Haas B."/>
            <person name="Abouelleil A."/>
            <person name="Alvarado L."/>
            <person name="Arachchi H.M."/>
            <person name="Berlin A."/>
            <person name="Brown A."/>
            <person name="Chapman S.B."/>
            <person name="Chen Z."/>
            <person name="Dunbar C."/>
            <person name="Freedman E."/>
            <person name="Gearin G."/>
            <person name="Goldberg J."/>
            <person name="Griggs A."/>
            <person name="Gujja S."/>
            <person name="Heiman D."/>
            <person name="Howarth C."/>
            <person name="Larson L."/>
            <person name="Lui A."/>
            <person name="MacDonald P.J.P."/>
            <person name="Montmayeur A."/>
            <person name="Murphy C."/>
            <person name="Neiman D."/>
            <person name="Pearson M."/>
            <person name="Priest M."/>
            <person name="Roberts A."/>
            <person name="Saif S."/>
            <person name="Shea T."/>
            <person name="Shenoy N."/>
            <person name="Sisk P."/>
            <person name="Stolte C."/>
            <person name="Sykes S."/>
            <person name="Wortman J."/>
            <person name="Nusbaum C."/>
            <person name="Birren B."/>
        </authorList>
    </citation>
    <scope>NUCLEOTIDE SEQUENCE [LARGE SCALE GENOMIC DNA]</scope>
    <source>
        <strain evidence="1">HDV247</strain>
    </source>
</reference>
<name>W9NT38_FUSOX</name>
<proteinExistence type="predicted"/>
<gene>
    <name evidence="1" type="ORF">FOVG_13040</name>
</gene>
<dbReference type="OrthoDB" id="5347061at2759"/>
<accession>W9NT38</accession>
<organism evidence="1">
    <name type="scientific">Fusarium oxysporum f. sp. pisi HDV247</name>
    <dbReference type="NCBI Taxonomy" id="1080344"/>
    <lineage>
        <taxon>Eukaryota</taxon>
        <taxon>Fungi</taxon>
        <taxon>Dikarya</taxon>
        <taxon>Ascomycota</taxon>
        <taxon>Pezizomycotina</taxon>
        <taxon>Sordariomycetes</taxon>
        <taxon>Hypocreomycetidae</taxon>
        <taxon>Hypocreales</taxon>
        <taxon>Nectriaceae</taxon>
        <taxon>Fusarium</taxon>
        <taxon>Fusarium oxysporum species complex</taxon>
    </lineage>
</organism>
<dbReference type="AlphaFoldDB" id="W9NT38"/>
<dbReference type="HOGENOM" id="CLU_2922686_0_0_1"/>